<evidence type="ECO:0000256" key="2">
    <source>
        <dbReference type="SAM" id="Phobius"/>
    </source>
</evidence>
<dbReference type="PATRIC" id="fig|1263868.3.peg.2422"/>
<feature type="region of interest" description="Disordered" evidence="1">
    <location>
        <begin position="1"/>
        <end position="35"/>
    </location>
</feature>
<keyword evidence="2" id="KW-0472">Membrane</keyword>
<keyword evidence="2" id="KW-0812">Transmembrane</keyword>
<keyword evidence="2" id="KW-1133">Transmembrane helix</keyword>
<reference evidence="3 4" key="1">
    <citation type="journal article" date="2013" name="Mar. Genomics">
        <title>Expression of sulfatases in Rhodopirellula baltica and the diversity of sulfatases in the genus Rhodopirellula.</title>
        <authorList>
            <person name="Wegner C.E."/>
            <person name="Richter-Heitmann T."/>
            <person name="Klindworth A."/>
            <person name="Klockow C."/>
            <person name="Richter M."/>
            <person name="Achstetter T."/>
            <person name="Glockner F.O."/>
            <person name="Harder J."/>
        </authorList>
    </citation>
    <scope>NUCLEOTIDE SEQUENCE [LARGE SCALE GENOMIC DNA]</scope>
    <source>
        <strain evidence="3 4">SH398</strain>
    </source>
</reference>
<organism evidence="3 4">
    <name type="scientific">Rhodopirellula europaea SH398</name>
    <dbReference type="NCBI Taxonomy" id="1263868"/>
    <lineage>
        <taxon>Bacteria</taxon>
        <taxon>Pseudomonadati</taxon>
        <taxon>Planctomycetota</taxon>
        <taxon>Planctomycetia</taxon>
        <taxon>Pirellulales</taxon>
        <taxon>Pirellulaceae</taxon>
        <taxon>Rhodopirellula</taxon>
    </lineage>
</organism>
<evidence type="ECO:0000256" key="1">
    <source>
        <dbReference type="SAM" id="MobiDB-lite"/>
    </source>
</evidence>
<protein>
    <submittedName>
        <fullName evidence="3">Putative membrane protein</fullName>
    </submittedName>
</protein>
<feature type="transmembrane region" description="Helical" evidence="2">
    <location>
        <begin position="119"/>
        <end position="141"/>
    </location>
</feature>
<feature type="compositionally biased region" description="Polar residues" evidence="1">
    <location>
        <begin position="1"/>
        <end position="11"/>
    </location>
</feature>
<dbReference type="EMBL" id="ANOF01000071">
    <property type="protein sequence ID" value="EMI27226.1"/>
    <property type="molecule type" value="Genomic_DNA"/>
</dbReference>
<feature type="transmembrane region" description="Helical" evidence="2">
    <location>
        <begin position="49"/>
        <end position="68"/>
    </location>
</feature>
<sequence>MKDPMTSSSQNKRAPKKRSPPSPDLRPSLNPYEPPSSAPWTTLLWDRSVLTQIGFGIHLLILLAYSFFTVDSELTPSEILGGIDPRIHLAMAGCSAFSFMVVFTATITQRSWPLHQRSCLIGIDLLMIGISAYISQGFGALSQ</sequence>
<comment type="caution">
    <text evidence="3">The sequence shown here is derived from an EMBL/GenBank/DDBJ whole genome shotgun (WGS) entry which is preliminary data.</text>
</comment>
<dbReference type="Proteomes" id="UP000011996">
    <property type="component" value="Unassembled WGS sequence"/>
</dbReference>
<dbReference type="AlphaFoldDB" id="M5S6Y5"/>
<proteinExistence type="predicted"/>
<evidence type="ECO:0000313" key="3">
    <source>
        <dbReference type="EMBL" id="EMI27226.1"/>
    </source>
</evidence>
<evidence type="ECO:0000313" key="4">
    <source>
        <dbReference type="Proteomes" id="UP000011996"/>
    </source>
</evidence>
<name>M5S6Y5_9BACT</name>
<gene>
    <name evidence="3" type="ORF">RESH_02233</name>
</gene>
<dbReference type="STRING" id="1263868.RESH_02233"/>
<feature type="transmembrane region" description="Helical" evidence="2">
    <location>
        <begin position="88"/>
        <end position="107"/>
    </location>
</feature>
<accession>M5S6Y5</accession>